<evidence type="ECO:0000256" key="1">
    <source>
        <dbReference type="SAM" id="MobiDB-lite"/>
    </source>
</evidence>
<sequence length="141" mass="16304">MSKKDLHPSIKEFKAFVQKHPGLIKNVRSGNETWQGYYEKWMLLGEDDPSWERFKNQSDSKDDVKGETQGGKKTNSKKEKKELMNSLMKMVETIDLNKVEGHINQLNGAITNIQTLINQFQDVKKKSPTNGNKPPFYFNQD</sequence>
<reference evidence="2" key="1">
    <citation type="submission" date="2022-06" db="EMBL/GenBank/DDBJ databases">
        <title>Aquibacillus sp. a new bacterium isolated from soil saline samples.</title>
        <authorList>
            <person name="Galisteo C."/>
            <person name="De La Haba R."/>
            <person name="Sanchez-Porro C."/>
            <person name="Ventosa A."/>
        </authorList>
    </citation>
    <scope>NUCLEOTIDE SEQUENCE</scope>
    <source>
        <strain evidence="2">3ASR75-54</strain>
    </source>
</reference>
<proteinExistence type="predicted"/>
<dbReference type="InterPro" id="IPR025953">
    <property type="entry name" value="YlbD_coat"/>
</dbReference>
<dbReference type="Proteomes" id="UP001145069">
    <property type="component" value="Unassembled WGS sequence"/>
</dbReference>
<keyword evidence="3" id="KW-1185">Reference proteome</keyword>
<dbReference type="RefSeq" id="WP_272445506.1">
    <property type="nucleotide sequence ID" value="NZ_JAMQKC010000003.1"/>
</dbReference>
<dbReference type="EMBL" id="JAMQKC010000003">
    <property type="protein sequence ID" value="MDC3416504.1"/>
    <property type="molecule type" value="Genomic_DNA"/>
</dbReference>
<comment type="caution">
    <text evidence="2">The sequence shown here is derived from an EMBL/GenBank/DDBJ whole genome shotgun (WGS) entry which is preliminary data.</text>
</comment>
<evidence type="ECO:0000313" key="3">
    <source>
        <dbReference type="Proteomes" id="UP001145069"/>
    </source>
</evidence>
<feature type="region of interest" description="Disordered" evidence="1">
    <location>
        <begin position="52"/>
        <end position="81"/>
    </location>
</feature>
<organism evidence="2 3">
    <name type="scientific">Aquibacillus salsiterrae</name>
    <dbReference type="NCBI Taxonomy" id="2950439"/>
    <lineage>
        <taxon>Bacteria</taxon>
        <taxon>Bacillati</taxon>
        <taxon>Bacillota</taxon>
        <taxon>Bacilli</taxon>
        <taxon>Bacillales</taxon>
        <taxon>Bacillaceae</taxon>
        <taxon>Aquibacillus</taxon>
    </lineage>
</organism>
<feature type="compositionally biased region" description="Basic and acidic residues" evidence="1">
    <location>
        <begin position="52"/>
        <end position="66"/>
    </location>
</feature>
<evidence type="ECO:0000313" key="2">
    <source>
        <dbReference type="EMBL" id="MDC3416504.1"/>
    </source>
</evidence>
<dbReference type="Pfam" id="PF14071">
    <property type="entry name" value="YlbD_coat"/>
    <property type="match status" value="1"/>
</dbReference>
<protein>
    <submittedName>
        <fullName evidence="2">YlbD family protein</fullName>
    </submittedName>
</protein>
<accession>A0A9X3WFJ3</accession>
<gene>
    <name evidence="2" type="ORF">NC799_06195</name>
</gene>
<name>A0A9X3WFJ3_9BACI</name>
<dbReference type="AlphaFoldDB" id="A0A9X3WFJ3"/>